<dbReference type="PANTHER" id="PTHR34385">
    <property type="entry name" value="D-ALANYL-D-ALANINE CARBOXYPEPTIDASE"/>
    <property type="match status" value="1"/>
</dbReference>
<dbReference type="InterPro" id="IPR058193">
    <property type="entry name" value="VanY/YodJ_core_dom"/>
</dbReference>
<organism evidence="4 5">
    <name type="scientific">Fructobacillus papyriferae</name>
    <dbReference type="NCBI Taxonomy" id="2713171"/>
    <lineage>
        <taxon>Bacteria</taxon>
        <taxon>Bacillati</taxon>
        <taxon>Bacillota</taxon>
        <taxon>Bacilli</taxon>
        <taxon>Lactobacillales</taxon>
        <taxon>Lactobacillaceae</taxon>
        <taxon>Fructobacillus</taxon>
    </lineage>
</organism>
<gene>
    <name evidence="4" type="ORF">G6R27_04090</name>
</gene>
<dbReference type="Proteomes" id="UP001519418">
    <property type="component" value="Unassembled WGS sequence"/>
</dbReference>
<reference evidence="4 5" key="1">
    <citation type="submission" date="2020-02" db="EMBL/GenBank/DDBJ databases">
        <title>Fructobacillus sp. isolated from paper mulberry of Taiwan.</title>
        <authorList>
            <person name="Lin S.-T."/>
        </authorList>
    </citation>
    <scope>NUCLEOTIDE SEQUENCE [LARGE SCALE GENOMIC DNA]</scope>
    <source>
        <strain evidence="4 5">M1-10</strain>
    </source>
</reference>
<dbReference type="PANTHER" id="PTHR34385:SF1">
    <property type="entry name" value="PEPTIDOGLYCAN L-ALANYL-D-GLUTAMATE ENDOPEPTIDASE CWLK"/>
    <property type="match status" value="1"/>
</dbReference>
<dbReference type="InterPro" id="IPR009045">
    <property type="entry name" value="Zn_M74/Hedgehog-like"/>
</dbReference>
<dbReference type="RefSeq" id="WP_213819806.1">
    <property type="nucleotide sequence ID" value="NZ_JAAMFI010000002.1"/>
</dbReference>
<evidence type="ECO:0000313" key="5">
    <source>
        <dbReference type="Proteomes" id="UP001519418"/>
    </source>
</evidence>
<evidence type="ECO:0000313" key="4">
    <source>
        <dbReference type="EMBL" id="MBS9335210.1"/>
    </source>
</evidence>
<keyword evidence="5" id="KW-1185">Reference proteome</keyword>
<feature type="chain" id="PRO_5046739302" evidence="2">
    <location>
        <begin position="18"/>
        <end position="256"/>
    </location>
</feature>
<proteinExistence type="predicted"/>
<dbReference type="EMBL" id="JAAMFI010000002">
    <property type="protein sequence ID" value="MBS9335210.1"/>
    <property type="molecule type" value="Genomic_DNA"/>
</dbReference>
<dbReference type="InterPro" id="IPR003709">
    <property type="entry name" value="VanY-like_core_dom"/>
</dbReference>
<feature type="domain" description="D-alanyl-D-alanine carboxypeptidase-like core" evidence="3">
    <location>
        <begin position="89"/>
        <end position="230"/>
    </location>
</feature>
<feature type="signal peptide" evidence="2">
    <location>
        <begin position="1"/>
        <end position="17"/>
    </location>
</feature>
<name>A0ABS5QRW1_9LACO</name>
<evidence type="ECO:0000256" key="1">
    <source>
        <dbReference type="SAM" id="MobiDB-lite"/>
    </source>
</evidence>
<dbReference type="SUPFAM" id="SSF55166">
    <property type="entry name" value="Hedgehog/DD-peptidase"/>
    <property type="match status" value="1"/>
</dbReference>
<dbReference type="CDD" id="cd14852">
    <property type="entry name" value="LD-carboxypeptidase"/>
    <property type="match status" value="1"/>
</dbReference>
<protein>
    <submittedName>
        <fullName evidence="4">M15 family metallopeptidase</fullName>
    </submittedName>
</protein>
<dbReference type="Pfam" id="PF02557">
    <property type="entry name" value="VanY"/>
    <property type="match status" value="1"/>
</dbReference>
<accession>A0ABS5QRW1</accession>
<dbReference type="InterPro" id="IPR052179">
    <property type="entry name" value="DD-CPase-like"/>
</dbReference>
<comment type="caution">
    <text evidence="4">The sequence shown here is derived from an EMBL/GenBank/DDBJ whole genome shotgun (WGS) entry which is preliminary data.</text>
</comment>
<evidence type="ECO:0000256" key="2">
    <source>
        <dbReference type="SAM" id="SignalP"/>
    </source>
</evidence>
<sequence>MSKKKFLAILLSLVVLAAVVSAGVYWQTGRSTEQERSQKSDSSKSDQSVRLTNLPKGVKSTDWDLILVNKWHKKDSEINFDKATVSGVTVDQRIKQAVLDFQSGARAAGYQTNLISGYRSIQYQKEVFAGVKKNNLAEGMNDAAAEKATAAVVQYPGSSEHQTGLAIDMAGSDAFERYPSLEANMDQFDSQKWLIDHAADYGFVLRYPKEKEQMKQTGIDYESWHFRYVGVANAKYMKAHNLTLEAYVKGLQEAGR</sequence>
<evidence type="ECO:0000259" key="3">
    <source>
        <dbReference type="Pfam" id="PF02557"/>
    </source>
</evidence>
<feature type="compositionally biased region" description="Basic and acidic residues" evidence="1">
    <location>
        <begin position="32"/>
        <end position="44"/>
    </location>
</feature>
<keyword evidence="2" id="KW-0732">Signal</keyword>
<dbReference type="Gene3D" id="3.30.1380.10">
    <property type="match status" value="1"/>
</dbReference>
<feature type="region of interest" description="Disordered" evidence="1">
    <location>
        <begin position="31"/>
        <end position="51"/>
    </location>
</feature>